<feature type="transmembrane region" description="Helical" evidence="1">
    <location>
        <begin position="362"/>
        <end position="380"/>
    </location>
</feature>
<protein>
    <recommendedName>
        <fullName evidence="4">Glycosyltransferase RgtA/B/C/D-like domain-containing protein</fullName>
    </recommendedName>
</protein>
<evidence type="ECO:0000256" key="1">
    <source>
        <dbReference type="SAM" id="Phobius"/>
    </source>
</evidence>
<dbReference type="Proteomes" id="UP000503129">
    <property type="component" value="Chromosome"/>
</dbReference>
<dbReference type="RefSeq" id="WP_171977011.1">
    <property type="nucleotide sequence ID" value="NZ_CAWOXK010000001.1"/>
</dbReference>
<feature type="transmembrane region" description="Helical" evidence="1">
    <location>
        <begin position="110"/>
        <end position="129"/>
    </location>
</feature>
<keyword evidence="1" id="KW-0812">Transmembrane</keyword>
<dbReference type="EMBL" id="CP030118">
    <property type="protein sequence ID" value="QDL10015.1"/>
    <property type="molecule type" value="Genomic_DNA"/>
</dbReference>
<feature type="transmembrane region" description="Helical" evidence="1">
    <location>
        <begin position="196"/>
        <end position="216"/>
    </location>
</feature>
<dbReference type="AlphaFoldDB" id="A0A856MFB3"/>
<feature type="transmembrane region" description="Helical" evidence="1">
    <location>
        <begin position="302"/>
        <end position="322"/>
    </location>
</feature>
<organism evidence="2 3">
    <name type="scientific">Brasilonema sennae CENA114</name>
    <dbReference type="NCBI Taxonomy" id="415709"/>
    <lineage>
        <taxon>Bacteria</taxon>
        <taxon>Bacillati</taxon>
        <taxon>Cyanobacteriota</taxon>
        <taxon>Cyanophyceae</taxon>
        <taxon>Nostocales</taxon>
        <taxon>Scytonemataceae</taxon>
        <taxon>Brasilonema</taxon>
        <taxon>Bromeliae group (in: Brasilonema)</taxon>
    </lineage>
</organism>
<feature type="transmembrane region" description="Helical" evidence="1">
    <location>
        <begin position="167"/>
        <end position="184"/>
    </location>
</feature>
<feature type="transmembrane region" description="Helical" evidence="1">
    <location>
        <begin position="228"/>
        <end position="249"/>
    </location>
</feature>
<sequence length="585" mass="66668">MLVSRLHRFFTAPIDKLSASEHLRTSTSVIFWFGLSLSFAFFYGILGLLKAFKNEYVVQDDAREYVFWMQRFIDPELLPHDLIADYFKSITPPGFATVYQLMASLNINPLLLSKILPIVLSLIATAYCFGVCLQIFPVPMAGFIATFLLNQSLWFQDDLVSATPRSFVYPLFLAFLYYMLRTSWLAVCVTLVLQGLIYPVFIFISEGILFLRLWNWKYCSPRLQQKHSSLLLCVAVLGLGFLAILPYALVSSEFSPVVTATQARAMPEFWPGGRHPFFDDNSWRFWLIGQHSGILPPLLPPLIWVGLLLPIVLQNVSCFPLVKQVKSEVIVLSQIVLVSLCLFFAAHALLLKLFFPSRYISHTLRIVMALAAGIMLTLILDALFRACEKMTESSLRRKRFWILVLMVTLGATLVLYPNFSNSFPKTNYRVSNESGLYKFFQRQPKNILIATLSDEANNIPTFAQRSILVGKEYALPFHLGYYRQIHQRSIDLIHAQYSDNLLAARQLIQKYGITFWLLDRAAFTPDYLSGKSWLRSFQPAFTEALNSLEQGTVPALVMLTKRCSVFETKSMVVLEADCITHGLQQ</sequence>
<evidence type="ECO:0008006" key="4">
    <source>
        <dbReference type="Google" id="ProtNLM"/>
    </source>
</evidence>
<keyword evidence="1" id="KW-0472">Membrane</keyword>
<keyword evidence="3" id="KW-1185">Reference proteome</keyword>
<evidence type="ECO:0000313" key="2">
    <source>
        <dbReference type="EMBL" id="QDL10015.1"/>
    </source>
</evidence>
<dbReference type="KEGG" id="bsen:DP114_20880"/>
<gene>
    <name evidence="2" type="ORF">DP114_20880</name>
</gene>
<feature type="transmembrane region" description="Helical" evidence="1">
    <location>
        <begin position="29"/>
        <end position="49"/>
    </location>
</feature>
<name>A0A856MFB3_9CYAN</name>
<keyword evidence="1" id="KW-1133">Transmembrane helix</keyword>
<feature type="transmembrane region" description="Helical" evidence="1">
    <location>
        <begin position="329"/>
        <end position="350"/>
    </location>
</feature>
<evidence type="ECO:0000313" key="3">
    <source>
        <dbReference type="Proteomes" id="UP000503129"/>
    </source>
</evidence>
<feature type="transmembrane region" description="Helical" evidence="1">
    <location>
        <begin position="135"/>
        <end position="155"/>
    </location>
</feature>
<feature type="transmembrane region" description="Helical" evidence="1">
    <location>
        <begin position="400"/>
        <end position="419"/>
    </location>
</feature>
<accession>A0A856MFB3</accession>
<proteinExistence type="predicted"/>
<reference evidence="2 3" key="1">
    <citation type="submission" date="2018-06" db="EMBL/GenBank/DDBJ databases">
        <title>Comparative genomics of Brasilonema spp. strains.</title>
        <authorList>
            <person name="Alvarenga D.O."/>
            <person name="Fiore M.F."/>
            <person name="Varani A.M."/>
        </authorList>
    </citation>
    <scope>NUCLEOTIDE SEQUENCE [LARGE SCALE GENOMIC DNA]</scope>
    <source>
        <strain evidence="2 3">CENA114</strain>
    </source>
</reference>